<dbReference type="GO" id="GO:0003677">
    <property type="term" value="F:DNA binding"/>
    <property type="evidence" value="ECO:0007669"/>
    <property type="project" value="InterPro"/>
</dbReference>
<name>A0A363UL30_9GAMM</name>
<dbReference type="OrthoDB" id="565125at2"/>
<dbReference type="Pfam" id="PF20432">
    <property type="entry name" value="Xre-like-HTH"/>
    <property type="match status" value="1"/>
</dbReference>
<reference evidence="3 4" key="1">
    <citation type="submission" date="2018-05" db="EMBL/GenBank/DDBJ databases">
        <title>Abyssibacter profundi OUC007T gen. nov., sp. nov, a marine bacterium isolated from seawater of the Mariana Trench.</title>
        <authorList>
            <person name="Zhou S."/>
        </authorList>
    </citation>
    <scope>NUCLEOTIDE SEQUENCE [LARGE SCALE GENOMIC DNA]</scope>
    <source>
        <strain evidence="3 4">OUC007</strain>
    </source>
</reference>
<accession>A0A363UL30</accession>
<keyword evidence="4" id="KW-1185">Reference proteome</keyword>
<comment type="caution">
    <text evidence="3">The sequence shown here is derived from an EMBL/GenBank/DDBJ whole genome shotgun (WGS) entry which is preliminary data.</text>
</comment>
<sequence>MQTAAKAPHIDDAALIKKAARNAATQAGLSMRELAAIIGCRRETLSRSTAELSGKQAELALLFLRSQRSLSALTGGSRSHIRHWMRTRNLHLGDQVPKTLMQSVDGLVRSVTYLDAMRGKL</sequence>
<feature type="domain" description="Antitoxin Xre-like helix-turn-helix" evidence="2">
    <location>
        <begin position="12"/>
        <end position="65"/>
    </location>
</feature>
<dbReference type="Proteomes" id="UP000251800">
    <property type="component" value="Unassembled WGS sequence"/>
</dbReference>
<dbReference type="AlphaFoldDB" id="A0A363UL30"/>
<feature type="domain" description="Antitoxin Xre/MbcA/ParS-like toxin-binding" evidence="1">
    <location>
        <begin position="70"/>
        <end position="119"/>
    </location>
</feature>
<gene>
    <name evidence="3" type="ORF">DEH80_09940</name>
</gene>
<dbReference type="RefSeq" id="WP_109720334.1">
    <property type="nucleotide sequence ID" value="NZ_QEQK01000007.1"/>
</dbReference>
<dbReference type="Pfam" id="PF09722">
    <property type="entry name" value="Xre_MbcA_ParS_C"/>
    <property type="match status" value="1"/>
</dbReference>
<proteinExistence type="predicted"/>
<dbReference type="InterPro" id="IPR046847">
    <property type="entry name" value="Xre-like_HTH"/>
</dbReference>
<evidence type="ECO:0000259" key="1">
    <source>
        <dbReference type="Pfam" id="PF09722"/>
    </source>
</evidence>
<evidence type="ECO:0000313" key="4">
    <source>
        <dbReference type="Proteomes" id="UP000251800"/>
    </source>
</evidence>
<organism evidence="3 4">
    <name type="scientific">Abyssibacter profundi</name>
    <dbReference type="NCBI Taxonomy" id="2182787"/>
    <lineage>
        <taxon>Bacteria</taxon>
        <taxon>Pseudomonadati</taxon>
        <taxon>Pseudomonadota</taxon>
        <taxon>Gammaproteobacteria</taxon>
        <taxon>Chromatiales</taxon>
        <taxon>Oceanococcaceae</taxon>
        <taxon>Abyssibacter</taxon>
    </lineage>
</organism>
<evidence type="ECO:0000259" key="2">
    <source>
        <dbReference type="Pfam" id="PF20432"/>
    </source>
</evidence>
<evidence type="ECO:0000313" key="3">
    <source>
        <dbReference type="EMBL" id="PWN56118.1"/>
    </source>
</evidence>
<protein>
    <submittedName>
        <fullName evidence="3">XRE family transcriptional regulator</fullName>
    </submittedName>
</protein>
<dbReference type="EMBL" id="QEQK01000007">
    <property type="protein sequence ID" value="PWN56118.1"/>
    <property type="molecule type" value="Genomic_DNA"/>
</dbReference>
<dbReference type="InterPro" id="IPR024467">
    <property type="entry name" value="Xre/MbcA/ParS-like_toxin-bd"/>
</dbReference>